<reference evidence="7" key="1">
    <citation type="submission" date="2019-11" db="EMBL/GenBank/DDBJ databases">
        <title>The nuclear and mitochondrial genomes of Frieseomelitta varia - a highly eusocial stingless bee (Meliponini) with a permanently sterile worker caste.</title>
        <authorList>
            <person name="Freitas F.C.P."/>
            <person name="Lourenco A.P."/>
            <person name="Nunes F.M.F."/>
            <person name="Paschoal A.R."/>
            <person name="Abreu F.C.P."/>
            <person name="Barbin F.O."/>
            <person name="Bataglia L."/>
            <person name="Cardoso-Junior C.A.M."/>
            <person name="Cervoni M.S."/>
            <person name="Silva S.R."/>
            <person name="Dalarmi F."/>
            <person name="Del Lama M.A."/>
            <person name="Depintor T.S."/>
            <person name="Ferreira K.M."/>
            <person name="Goria P.S."/>
            <person name="Jaskot M.C."/>
            <person name="Lago D.C."/>
            <person name="Luna-Lucena D."/>
            <person name="Moda L.M."/>
            <person name="Nascimento L."/>
            <person name="Pedrino M."/>
            <person name="Rabico F.O."/>
            <person name="Sanches F.C."/>
            <person name="Santos D.E."/>
            <person name="Santos C.G."/>
            <person name="Vieira J."/>
            <person name="Lopes T.F."/>
            <person name="Barchuk A.R."/>
            <person name="Hartfelder K."/>
            <person name="Simoes Z.L.P."/>
            <person name="Bitondi M.M.G."/>
            <person name="Pinheiro D.G."/>
        </authorList>
    </citation>
    <scope>NUCLEOTIDE SEQUENCE</scope>
    <source>
        <strain evidence="7">USP_RPSP 00005682</strain>
        <tissue evidence="7">Whole individual</tissue>
    </source>
</reference>
<dbReference type="EC" id="3.6.5.2" evidence="2"/>
<evidence type="ECO:0000256" key="6">
    <source>
        <dbReference type="SAM" id="SignalP"/>
    </source>
</evidence>
<name>A0A833SC38_9HYME</name>
<evidence type="ECO:0000313" key="8">
    <source>
        <dbReference type="Proteomes" id="UP000655588"/>
    </source>
</evidence>
<dbReference type="PROSITE" id="PS51421">
    <property type="entry name" value="RAS"/>
    <property type="match status" value="1"/>
</dbReference>
<evidence type="ECO:0000256" key="5">
    <source>
        <dbReference type="SAM" id="MobiDB-lite"/>
    </source>
</evidence>
<feature type="region of interest" description="Disordered" evidence="5">
    <location>
        <begin position="212"/>
        <end position="237"/>
    </location>
</feature>
<protein>
    <recommendedName>
        <fullName evidence="2">small monomeric GTPase</fullName>
        <ecNumber evidence="2">3.6.5.2</ecNumber>
    </recommendedName>
</protein>
<feature type="signal peptide" evidence="6">
    <location>
        <begin position="1"/>
        <end position="17"/>
    </location>
</feature>
<accession>A0A833SC38</accession>
<dbReference type="Proteomes" id="UP000655588">
    <property type="component" value="Unassembled WGS sequence"/>
</dbReference>
<evidence type="ECO:0000256" key="4">
    <source>
        <dbReference type="ARBA" id="ARBA00048098"/>
    </source>
</evidence>
<proteinExistence type="inferred from homology"/>
<evidence type="ECO:0000256" key="3">
    <source>
        <dbReference type="ARBA" id="ARBA00022801"/>
    </source>
</evidence>
<feature type="region of interest" description="Disordered" evidence="5">
    <location>
        <begin position="396"/>
        <end position="430"/>
    </location>
</feature>
<comment type="catalytic activity">
    <reaction evidence="4">
        <text>GTP + H2O = GDP + phosphate + H(+)</text>
        <dbReference type="Rhea" id="RHEA:19669"/>
        <dbReference type="ChEBI" id="CHEBI:15377"/>
        <dbReference type="ChEBI" id="CHEBI:15378"/>
        <dbReference type="ChEBI" id="CHEBI:37565"/>
        <dbReference type="ChEBI" id="CHEBI:43474"/>
        <dbReference type="ChEBI" id="CHEBI:58189"/>
        <dbReference type="EC" id="3.6.5.2"/>
    </reaction>
</comment>
<keyword evidence="6" id="KW-0732">Signal</keyword>
<dbReference type="GO" id="GO:0003925">
    <property type="term" value="F:G protein activity"/>
    <property type="evidence" value="ECO:0007669"/>
    <property type="project" value="UniProtKB-EC"/>
</dbReference>
<evidence type="ECO:0000313" key="7">
    <source>
        <dbReference type="EMBL" id="KAF3430277.1"/>
    </source>
</evidence>
<dbReference type="Gene3D" id="3.40.50.300">
    <property type="entry name" value="P-loop containing nucleotide triphosphate hydrolases"/>
    <property type="match status" value="1"/>
</dbReference>
<keyword evidence="3" id="KW-0378">Hydrolase</keyword>
<dbReference type="Pfam" id="PF00071">
    <property type="entry name" value="Ras"/>
    <property type="match status" value="1"/>
</dbReference>
<dbReference type="SMART" id="SM00175">
    <property type="entry name" value="RAB"/>
    <property type="match status" value="1"/>
</dbReference>
<dbReference type="EMBL" id="WNWW01000088">
    <property type="protein sequence ID" value="KAF3430277.1"/>
    <property type="molecule type" value="Genomic_DNA"/>
</dbReference>
<sequence>MKLLAAFGALVIQCAAAKSWDSDNARRICYTLIDLTANGLKSALSGRESEYMYEKIKSNYHRGRHEQSLAAPKCALQEIRGDYENFAQPRRSSTRKPKIFIDADNVGDTKKVAKDHRLSRHRLRSSMINNDPCVDVVKPAYFYSDKTNDAQKYLKTNVSNTKHANSPVENYALLISGSPQQMAMLDQKYEKDDMVIVQDPYMRMEYKECGTSTDKLSSKAEASSSEQEGPTRDHNEEVTNLAEVETAEDSGSRYSVDKSLYQISEYHCGGECCGSSISSADLSNRANARLNTPRHLRSSRSMVAPTPQRKIEEGNEHLYTIDYSHADDRPMKCVNSSNSRRVDFRAEDINRGHETRTQQKHEENERLYENILKTRRKRFRNESVTNFCGNDVLFTDRGGEADDENSQHEGRACRKHDLDEKPQRENPLFEKNSDGSMFDCYDDIYEEPILKNRFKPALFRAVNWIFGGCPGAARRAALKCGEVGKEESQGDKCAEYDVECDQRYPEEEELAMRGKSGCDRSTWSWQKRYKHEVLVDGEPILFEILDTCPKSEDELPSTETVQWADGLLLVYSITDRGSFNFVRKAKETLAVVDPEATMPLALVGNKADMVHLRQVSNEEGEILAKDFECWFSEVSAAEQVTQVAESFHELCREVLAARRRNKQSLLDRMLGSKATRAYSRGKSDSALPKD</sequence>
<dbReference type="SUPFAM" id="SSF52540">
    <property type="entry name" value="P-loop containing nucleoside triphosphate hydrolases"/>
    <property type="match status" value="1"/>
</dbReference>
<evidence type="ECO:0000256" key="1">
    <source>
        <dbReference type="ARBA" id="ARBA00008344"/>
    </source>
</evidence>
<dbReference type="PANTHER" id="PTHR45704">
    <property type="entry name" value="RAS-LIKE FAMILY MEMBER 11"/>
    <property type="match status" value="1"/>
</dbReference>
<gene>
    <name evidence="7" type="ORF">E2986_13224</name>
</gene>
<dbReference type="AlphaFoldDB" id="A0A833SC38"/>
<feature type="compositionally biased region" description="Basic and acidic residues" evidence="5">
    <location>
        <begin position="397"/>
        <end position="430"/>
    </location>
</feature>
<dbReference type="InterPro" id="IPR027417">
    <property type="entry name" value="P-loop_NTPase"/>
</dbReference>
<dbReference type="PROSITE" id="PS51419">
    <property type="entry name" value="RAB"/>
    <property type="match status" value="1"/>
</dbReference>
<dbReference type="GO" id="GO:0005525">
    <property type="term" value="F:GTP binding"/>
    <property type="evidence" value="ECO:0007669"/>
    <property type="project" value="InterPro"/>
</dbReference>
<comment type="caution">
    <text evidence="7">The sequence shown here is derived from an EMBL/GenBank/DDBJ whole genome shotgun (WGS) entry which is preliminary data.</text>
</comment>
<evidence type="ECO:0000256" key="2">
    <source>
        <dbReference type="ARBA" id="ARBA00011984"/>
    </source>
</evidence>
<dbReference type="SMART" id="SM00173">
    <property type="entry name" value="RAS"/>
    <property type="match status" value="1"/>
</dbReference>
<dbReference type="InterPro" id="IPR051065">
    <property type="entry name" value="Ras-related_GTPase"/>
</dbReference>
<keyword evidence="8" id="KW-1185">Reference proteome</keyword>
<dbReference type="InterPro" id="IPR001806">
    <property type="entry name" value="Small_GTPase"/>
</dbReference>
<organism evidence="7 8">
    <name type="scientific">Frieseomelitta varia</name>
    <dbReference type="NCBI Taxonomy" id="561572"/>
    <lineage>
        <taxon>Eukaryota</taxon>
        <taxon>Metazoa</taxon>
        <taxon>Ecdysozoa</taxon>
        <taxon>Arthropoda</taxon>
        <taxon>Hexapoda</taxon>
        <taxon>Insecta</taxon>
        <taxon>Pterygota</taxon>
        <taxon>Neoptera</taxon>
        <taxon>Endopterygota</taxon>
        <taxon>Hymenoptera</taxon>
        <taxon>Apocrita</taxon>
        <taxon>Aculeata</taxon>
        <taxon>Apoidea</taxon>
        <taxon>Anthophila</taxon>
        <taxon>Apidae</taxon>
        <taxon>Frieseomelitta</taxon>
    </lineage>
</organism>
<comment type="similarity">
    <text evidence="1">Belongs to the small GTPase superfamily. Ras family.</text>
</comment>
<feature type="chain" id="PRO_5032971667" description="small monomeric GTPase" evidence="6">
    <location>
        <begin position="18"/>
        <end position="690"/>
    </location>
</feature>